<name>A0A7S1I367_9EUGL</name>
<evidence type="ECO:0000256" key="1">
    <source>
        <dbReference type="SAM" id="MobiDB-lite"/>
    </source>
</evidence>
<feature type="region of interest" description="Disordered" evidence="1">
    <location>
        <begin position="88"/>
        <end position="113"/>
    </location>
</feature>
<reference evidence="2" key="1">
    <citation type="submission" date="2021-01" db="EMBL/GenBank/DDBJ databases">
        <authorList>
            <person name="Corre E."/>
            <person name="Pelletier E."/>
            <person name="Niang G."/>
            <person name="Scheremetjew M."/>
            <person name="Finn R."/>
            <person name="Kale V."/>
            <person name="Holt S."/>
            <person name="Cochrane G."/>
            <person name="Meng A."/>
            <person name="Brown T."/>
            <person name="Cohen L."/>
        </authorList>
    </citation>
    <scope>NUCLEOTIDE SEQUENCE</scope>
    <source>
        <strain evidence="2">NIES-381</strain>
    </source>
</reference>
<organism evidence="2">
    <name type="scientific">Eutreptiella gymnastica</name>
    <dbReference type="NCBI Taxonomy" id="73025"/>
    <lineage>
        <taxon>Eukaryota</taxon>
        <taxon>Discoba</taxon>
        <taxon>Euglenozoa</taxon>
        <taxon>Euglenida</taxon>
        <taxon>Spirocuta</taxon>
        <taxon>Euglenophyceae</taxon>
        <taxon>Eutreptiales</taxon>
        <taxon>Eutreptiaceae</taxon>
        <taxon>Eutreptiella</taxon>
    </lineage>
</organism>
<protein>
    <submittedName>
        <fullName evidence="2">Uncharacterized protein</fullName>
    </submittedName>
</protein>
<accession>A0A7S1I367</accession>
<dbReference type="AlphaFoldDB" id="A0A7S1I367"/>
<dbReference type="EMBL" id="HBGA01028745">
    <property type="protein sequence ID" value="CAD8999537.1"/>
    <property type="molecule type" value="Transcribed_RNA"/>
</dbReference>
<gene>
    <name evidence="2" type="ORF">EGYM00392_LOCUS10609</name>
</gene>
<sequence length="147" mass="15758">MAAPSAPAHTTLPYRTLRMPGRESDLHLLWVFCTSGLAPVVQGRARAGHWIMNMIMMTCLGARVGAMYEHTSAPHREENVFFDTCAGRMGSPQGSSEPRTDVPLVSPGSSAPHREENVFFDTCAGRMGSPPGVIRASHGCPPGFPPA</sequence>
<proteinExistence type="predicted"/>
<evidence type="ECO:0000313" key="2">
    <source>
        <dbReference type="EMBL" id="CAD8999537.1"/>
    </source>
</evidence>